<dbReference type="EMBL" id="JAVDVQ010000034">
    <property type="protein sequence ID" value="MDR7084875.1"/>
    <property type="molecule type" value="Genomic_DNA"/>
</dbReference>
<keyword evidence="2" id="KW-1185">Reference proteome</keyword>
<comment type="caution">
    <text evidence="1">The sequence shown here is derived from an EMBL/GenBank/DDBJ whole genome shotgun (WGS) entry which is preliminary data.</text>
</comment>
<name>A0ABU1UIB6_9MICC</name>
<dbReference type="Proteomes" id="UP001252243">
    <property type="component" value="Unassembled WGS sequence"/>
</dbReference>
<accession>A0ABU1UIB6</accession>
<proteinExistence type="predicted"/>
<protein>
    <submittedName>
        <fullName evidence="1">Uncharacterized protein</fullName>
    </submittedName>
</protein>
<organism evidence="1 2">
    <name type="scientific">Arthrobacter ginsengisoli</name>
    <dbReference type="NCBI Taxonomy" id="1356565"/>
    <lineage>
        <taxon>Bacteria</taxon>
        <taxon>Bacillati</taxon>
        <taxon>Actinomycetota</taxon>
        <taxon>Actinomycetes</taxon>
        <taxon>Micrococcales</taxon>
        <taxon>Micrococcaceae</taxon>
        <taxon>Arthrobacter</taxon>
    </lineage>
</organism>
<dbReference type="RefSeq" id="WP_374725005.1">
    <property type="nucleotide sequence ID" value="NZ_JAVDVQ010000034.1"/>
</dbReference>
<reference evidence="1 2" key="1">
    <citation type="submission" date="2023-07" db="EMBL/GenBank/DDBJ databases">
        <title>Sorghum-associated microbial communities from plants grown in Nebraska, USA.</title>
        <authorList>
            <person name="Schachtman D."/>
        </authorList>
    </citation>
    <scope>NUCLEOTIDE SEQUENCE [LARGE SCALE GENOMIC DNA]</scope>
    <source>
        <strain evidence="1 2">BE167</strain>
    </source>
</reference>
<evidence type="ECO:0000313" key="1">
    <source>
        <dbReference type="EMBL" id="MDR7084875.1"/>
    </source>
</evidence>
<gene>
    <name evidence="1" type="ORF">J2X01_004192</name>
</gene>
<evidence type="ECO:0000313" key="2">
    <source>
        <dbReference type="Proteomes" id="UP001252243"/>
    </source>
</evidence>
<sequence>MMCYPYNREFRRDIKKDESKETEARPEPRVEAPDFKFWAFPRRSREFTVEDPATADRTRERV</sequence>